<reference evidence="1" key="1">
    <citation type="submission" date="2021-06" db="EMBL/GenBank/DDBJ databases">
        <authorList>
            <person name="Kallberg Y."/>
            <person name="Tangrot J."/>
            <person name="Rosling A."/>
        </authorList>
    </citation>
    <scope>NUCLEOTIDE SEQUENCE</scope>
    <source>
        <strain evidence="1">IL203A</strain>
    </source>
</reference>
<keyword evidence="2" id="KW-1185">Reference proteome</keyword>
<feature type="non-terminal residue" evidence="1">
    <location>
        <position position="1"/>
    </location>
</feature>
<dbReference type="EMBL" id="CAJVPU010034119">
    <property type="protein sequence ID" value="CAG8724345.1"/>
    <property type="molecule type" value="Genomic_DNA"/>
</dbReference>
<comment type="caution">
    <text evidence="1">The sequence shown here is derived from an EMBL/GenBank/DDBJ whole genome shotgun (WGS) entry which is preliminary data.</text>
</comment>
<protein>
    <submittedName>
        <fullName evidence="1">11971_t:CDS:1</fullName>
    </submittedName>
</protein>
<proteinExistence type="predicted"/>
<accession>A0ACA9PVQ5</accession>
<evidence type="ECO:0000313" key="1">
    <source>
        <dbReference type="EMBL" id="CAG8724345.1"/>
    </source>
</evidence>
<organism evidence="1 2">
    <name type="scientific">Dentiscutata heterogama</name>
    <dbReference type="NCBI Taxonomy" id="1316150"/>
    <lineage>
        <taxon>Eukaryota</taxon>
        <taxon>Fungi</taxon>
        <taxon>Fungi incertae sedis</taxon>
        <taxon>Mucoromycota</taxon>
        <taxon>Glomeromycotina</taxon>
        <taxon>Glomeromycetes</taxon>
        <taxon>Diversisporales</taxon>
        <taxon>Gigasporaceae</taxon>
        <taxon>Dentiscutata</taxon>
    </lineage>
</organism>
<evidence type="ECO:0000313" key="2">
    <source>
        <dbReference type="Proteomes" id="UP000789702"/>
    </source>
</evidence>
<gene>
    <name evidence="1" type="ORF">DHETER_LOCUS13024</name>
</gene>
<sequence>LVHAVQMKEQKAESLEQIFNELARFLEDNCKEYFAKQFEFASAPYIRVIWEY</sequence>
<name>A0ACA9PVQ5_9GLOM</name>
<dbReference type="Proteomes" id="UP000789702">
    <property type="component" value="Unassembled WGS sequence"/>
</dbReference>